<gene>
    <name evidence="2" type="ORF">AVCANL283_07315</name>
</gene>
<name>A0ABS7WSZ4_9BACT</name>
<evidence type="ECO:0000313" key="2">
    <source>
        <dbReference type="EMBL" id="MBZ7987901.1"/>
    </source>
</evidence>
<sequence length="133" mass="15632">MKKIFILSMCACAFLQADCNIKLQKLQKELEYAKQYSNTNRINGLNKAIADVKARCNKNPNYEQELNKAKKSLENKKESEVLQVESKLKELDAKKDSMSKSEYKAKKEELKAYKKQIKNEYKIKKEELKNQYK</sequence>
<comment type="caution">
    <text evidence="2">The sequence shown here is derived from an EMBL/GenBank/DDBJ whole genome shotgun (WGS) entry which is preliminary data.</text>
</comment>
<dbReference type="Pfam" id="PF06476">
    <property type="entry name" value="DUF1090"/>
    <property type="match status" value="1"/>
</dbReference>
<dbReference type="Proteomes" id="UP000786183">
    <property type="component" value="Unassembled WGS sequence"/>
</dbReference>
<keyword evidence="1" id="KW-0175">Coiled coil</keyword>
<protein>
    <submittedName>
        <fullName evidence="2">DUF1090 family protein</fullName>
    </submittedName>
</protein>
<evidence type="ECO:0000313" key="3">
    <source>
        <dbReference type="Proteomes" id="UP000786183"/>
    </source>
</evidence>
<reference evidence="2 3" key="1">
    <citation type="submission" date="2020-07" db="EMBL/GenBank/DDBJ databases">
        <title>Transfer of Campylobacter canadensis to the novel genus Avispirillum gen. nov., that also includes two novel species recovered from migratory waterfowl: Avispirillum anseris sp. nov. and Avispirillum brantae sp. nov.</title>
        <authorList>
            <person name="Miller W.G."/>
            <person name="Chapman M.H."/>
            <person name="Yee E."/>
            <person name="Inglis G.D."/>
        </authorList>
    </citation>
    <scope>NUCLEOTIDE SEQUENCE [LARGE SCALE GENOMIC DNA]</scope>
    <source>
        <strain evidence="2 3">L283</strain>
    </source>
</reference>
<dbReference type="EMBL" id="JACGBB010000018">
    <property type="protein sequence ID" value="MBZ7987901.1"/>
    <property type="molecule type" value="Genomic_DNA"/>
</dbReference>
<dbReference type="InterPro" id="IPR009468">
    <property type="entry name" value="DUF1090"/>
</dbReference>
<proteinExistence type="predicted"/>
<feature type="coiled-coil region" evidence="1">
    <location>
        <begin position="59"/>
        <end position="127"/>
    </location>
</feature>
<evidence type="ECO:0000256" key="1">
    <source>
        <dbReference type="SAM" id="Coils"/>
    </source>
</evidence>
<accession>A0ABS7WSZ4</accession>
<organism evidence="2 3">
    <name type="scientific">Campylobacter canadensis</name>
    <dbReference type="NCBI Taxonomy" id="449520"/>
    <lineage>
        <taxon>Bacteria</taxon>
        <taxon>Pseudomonadati</taxon>
        <taxon>Campylobacterota</taxon>
        <taxon>Epsilonproteobacteria</taxon>
        <taxon>Campylobacterales</taxon>
        <taxon>Campylobacteraceae</taxon>
        <taxon>Campylobacter</taxon>
    </lineage>
</organism>
<keyword evidence="3" id="KW-1185">Reference proteome</keyword>
<dbReference type="RefSeq" id="WP_224325498.1">
    <property type="nucleotide sequence ID" value="NZ_JACGBB010000018.1"/>
</dbReference>